<feature type="compositionally biased region" description="Polar residues" evidence="1">
    <location>
        <begin position="58"/>
        <end position="68"/>
    </location>
</feature>
<feature type="compositionally biased region" description="Basic and acidic residues" evidence="1">
    <location>
        <begin position="119"/>
        <end position="128"/>
    </location>
</feature>
<comment type="caution">
    <text evidence="2">The sequence shown here is derived from an EMBL/GenBank/DDBJ whole genome shotgun (WGS) entry which is preliminary data.</text>
</comment>
<dbReference type="EMBL" id="BNJQ01000029">
    <property type="protein sequence ID" value="GHP10408.1"/>
    <property type="molecule type" value="Genomic_DNA"/>
</dbReference>
<protein>
    <submittedName>
        <fullName evidence="2">Uncharacterized protein</fullName>
    </submittedName>
</protein>
<name>A0A830HTV8_9CHLO</name>
<feature type="region of interest" description="Disordered" evidence="1">
    <location>
        <begin position="46"/>
        <end position="74"/>
    </location>
</feature>
<proteinExistence type="predicted"/>
<sequence length="128" mass="14243">MQYRRGGPLSEEFITSKILARLKAANLFVRDLQLDSYLDHWLDTRNVESSPSSSSLSFTEPNTPTTGKKSFVGQRDLKLTSADSFASVNGLQRSTSFRRGTLDSKTGGSFRRRNSSKKGFAERNSSRG</sequence>
<reference evidence="2" key="1">
    <citation type="submission" date="2020-10" db="EMBL/GenBank/DDBJ databases">
        <title>Unveiling of a novel bifunctional photoreceptor, Dualchrome1, isolated from a cosmopolitan green alga.</title>
        <authorList>
            <person name="Suzuki S."/>
            <person name="Kawachi M."/>
        </authorList>
    </citation>
    <scope>NUCLEOTIDE SEQUENCE</scope>
    <source>
        <strain evidence="2">NIES 2893</strain>
    </source>
</reference>
<gene>
    <name evidence="2" type="ORF">PPROV_000913900</name>
</gene>
<evidence type="ECO:0000313" key="3">
    <source>
        <dbReference type="Proteomes" id="UP000660262"/>
    </source>
</evidence>
<keyword evidence="3" id="KW-1185">Reference proteome</keyword>
<feature type="compositionally biased region" description="Polar residues" evidence="1">
    <location>
        <begin position="96"/>
        <end position="107"/>
    </location>
</feature>
<dbReference type="Proteomes" id="UP000660262">
    <property type="component" value="Unassembled WGS sequence"/>
</dbReference>
<dbReference type="AlphaFoldDB" id="A0A830HTV8"/>
<evidence type="ECO:0000256" key="1">
    <source>
        <dbReference type="SAM" id="MobiDB-lite"/>
    </source>
</evidence>
<accession>A0A830HTV8</accession>
<feature type="region of interest" description="Disordered" evidence="1">
    <location>
        <begin position="96"/>
        <end position="128"/>
    </location>
</feature>
<organism evidence="2 3">
    <name type="scientific">Pycnococcus provasolii</name>
    <dbReference type="NCBI Taxonomy" id="41880"/>
    <lineage>
        <taxon>Eukaryota</taxon>
        <taxon>Viridiplantae</taxon>
        <taxon>Chlorophyta</taxon>
        <taxon>Pseudoscourfieldiophyceae</taxon>
        <taxon>Pseudoscourfieldiales</taxon>
        <taxon>Pycnococcaceae</taxon>
        <taxon>Pycnococcus</taxon>
    </lineage>
</organism>
<evidence type="ECO:0000313" key="2">
    <source>
        <dbReference type="EMBL" id="GHP10408.1"/>
    </source>
</evidence>